<dbReference type="Pfam" id="PF02954">
    <property type="entry name" value="HTH_8"/>
    <property type="match status" value="1"/>
</dbReference>
<feature type="domain" description="Sigma-54 factor interaction" evidence="6">
    <location>
        <begin position="434"/>
        <end position="490"/>
    </location>
</feature>
<evidence type="ECO:0000313" key="7">
    <source>
        <dbReference type="EMBL" id="MBA4609133.1"/>
    </source>
</evidence>
<evidence type="ECO:0000256" key="5">
    <source>
        <dbReference type="SAM" id="MobiDB-lite"/>
    </source>
</evidence>
<organism evidence="7 8">
    <name type="scientific">Aeromicrobium phoceense</name>
    <dbReference type="NCBI Taxonomy" id="2754045"/>
    <lineage>
        <taxon>Bacteria</taxon>
        <taxon>Bacillati</taxon>
        <taxon>Actinomycetota</taxon>
        <taxon>Actinomycetes</taxon>
        <taxon>Propionibacteriales</taxon>
        <taxon>Nocardioidaceae</taxon>
        <taxon>Aeromicrobium</taxon>
    </lineage>
</organism>
<keyword evidence="3" id="KW-0805">Transcription regulation</keyword>
<proteinExistence type="predicted"/>
<dbReference type="InterPro" id="IPR029016">
    <property type="entry name" value="GAF-like_dom_sf"/>
</dbReference>
<keyword evidence="1" id="KW-0547">Nucleotide-binding</keyword>
<accession>A0A838XQ73</accession>
<evidence type="ECO:0000256" key="4">
    <source>
        <dbReference type="ARBA" id="ARBA00023163"/>
    </source>
</evidence>
<gene>
    <name evidence="7" type="ORF">H1W00_11650</name>
</gene>
<dbReference type="GO" id="GO:0005524">
    <property type="term" value="F:ATP binding"/>
    <property type="evidence" value="ECO:0007669"/>
    <property type="project" value="UniProtKB-KW"/>
</dbReference>
<evidence type="ECO:0000256" key="2">
    <source>
        <dbReference type="ARBA" id="ARBA00022840"/>
    </source>
</evidence>
<keyword evidence="4" id="KW-0804">Transcription</keyword>
<dbReference type="PRINTS" id="PR01590">
    <property type="entry name" value="HTHFIS"/>
</dbReference>
<feature type="region of interest" description="Disordered" evidence="5">
    <location>
        <begin position="1"/>
        <end position="27"/>
    </location>
</feature>
<dbReference type="SUPFAM" id="SSF46689">
    <property type="entry name" value="Homeodomain-like"/>
    <property type="match status" value="1"/>
</dbReference>
<comment type="caution">
    <text evidence="7">The sequence shown here is derived from an EMBL/GenBank/DDBJ whole genome shotgun (WGS) entry which is preliminary data.</text>
</comment>
<dbReference type="PANTHER" id="PTHR32071">
    <property type="entry name" value="TRANSCRIPTIONAL REGULATORY PROTEIN"/>
    <property type="match status" value="1"/>
</dbReference>
<keyword evidence="8" id="KW-1185">Reference proteome</keyword>
<evidence type="ECO:0000256" key="3">
    <source>
        <dbReference type="ARBA" id="ARBA00023015"/>
    </source>
</evidence>
<evidence type="ECO:0000256" key="1">
    <source>
        <dbReference type="ARBA" id="ARBA00022741"/>
    </source>
</evidence>
<dbReference type="PROSITE" id="PS50045">
    <property type="entry name" value="SIGMA54_INTERACT_4"/>
    <property type="match status" value="1"/>
</dbReference>
<dbReference type="Proteomes" id="UP000550354">
    <property type="component" value="Unassembled WGS sequence"/>
</dbReference>
<dbReference type="Gene3D" id="1.10.8.60">
    <property type="match status" value="1"/>
</dbReference>
<reference evidence="7 8" key="1">
    <citation type="submission" date="2020-07" db="EMBL/GenBank/DDBJ databases">
        <title>Draft genome and description of Aeromicrobium phoceense strain Marseille-Q0843 isolated from healthy skin swab.</title>
        <authorList>
            <person name="Boxberger M."/>
            <person name="La Scola B."/>
        </authorList>
    </citation>
    <scope>NUCLEOTIDE SEQUENCE [LARGE SCALE GENOMIC DNA]</scope>
    <source>
        <strain evidence="7 8">Marseille-Q0843</strain>
    </source>
</reference>
<dbReference type="EMBL" id="JACEOG010000001">
    <property type="protein sequence ID" value="MBA4609133.1"/>
    <property type="molecule type" value="Genomic_DNA"/>
</dbReference>
<dbReference type="AlphaFoldDB" id="A0A838XQ73"/>
<name>A0A838XQ73_9ACTN</name>
<dbReference type="Pfam" id="PF25601">
    <property type="entry name" value="AAA_lid_14"/>
    <property type="match status" value="1"/>
</dbReference>
<dbReference type="InterPro" id="IPR009057">
    <property type="entry name" value="Homeodomain-like_sf"/>
</dbReference>
<evidence type="ECO:0000313" key="8">
    <source>
        <dbReference type="Proteomes" id="UP000550354"/>
    </source>
</evidence>
<dbReference type="RefSeq" id="WP_181755851.1">
    <property type="nucleotide sequence ID" value="NZ_JACEOG010000001.1"/>
</dbReference>
<feature type="compositionally biased region" description="Basic and acidic residues" evidence="5">
    <location>
        <begin position="1"/>
        <end position="13"/>
    </location>
</feature>
<dbReference type="Gene3D" id="3.30.450.40">
    <property type="match status" value="1"/>
</dbReference>
<evidence type="ECO:0000259" key="6">
    <source>
        <dbReference type="PROSITE" id="PS50045"/>
    </source>
</evidence>
<protein>
    <recommendedName>
        <fullName evidence="6">Sigma-54 factor interaction domain-containing protein</fullName>
    </recommendedName>
</protein>
<dbReference type="InterPro" id="IPR002078">
    <property type="entry name" value="Sigma_54_int"/>
</dbReference>
<keyword evidence="2" id="KW-0067">ATP-binding</keyword>
<dbReference type="InterPro" id="IPR002197">
    <property type="entry name" value="HTH_Fis"/>
</dbReference>
<dbReference type="InterPro" id="IPR058031">
    <property type="entry name" value="AAA_lid_NorR"/>
</dbReference>
<dbReference type="GO" id="GO:0006355">
    <property type="term" value="P:regulation of DNA-templated transcription"/>
    <property type="evidence" value="ECO:0007669"/>
    <property type="project" value="InterPro"/>
</dbReference>
<sequence length="567" mass="61825">MSDPVRDARDQLKRSGLTGADPDADLVPDVITRSWRRSISSRVSEDGPAQQTREIDPESILLRAAEPVLDRWQHQLTDTGTTLFVSDRAGSIVARRASDRSAEKSLDRANAAEGFDYSEEVVGTNGLGTAIVEKGPVLIQGAHHYNELLSDITCAAAPLFTPTGSVIGAVSLGGLTRVTNPLLMSVTREIGQQIEERLRASSRPQDLALAMSFMRYTNARRPTIVLDKDSLLANTPGLPYVSVSSHVMLWELLNSRAWIDGHPVRLQLPEAGVEVVARRVVEGAHTHFVAHFADLAPEEVSVFEPVESKGHRPVGTAVVVVDGPRGSGRAMVARDRHGVLRPGRALHEISALPGVAWDQLRRRLDAGDDVLLRRVEELSDVEAGRLGTVVREHRAAVMEGERSSVLFATIHASDAAGAVRDAVAQVDAVERTRPLSENRERIPALVTDILERVDKDRRHTLSPAAMQSLMAWRWPGNVSELVEVLGGVVRDVRTSVIERKDLPARLQQAPTGRRLTPMEEAERDAIVRALEASHGNRSAAASRLGIGRTTLYRKVRQLGIESGEASL</sequence>
<dbReference type="PANTHER" id="PTHR32071:SF122">
    <property type="entry name" value="SIGMA FACTOR"/>
    <property type="match status" value="1"/>
</dbReference>
<dbReference type="SUPFAM" id="SSF55781">
    <property type="entry name" value="GAF domain-like"/>
    <property type="match status" value="1"/>
</dbReference>
<dbReference type="GO" id="GO:0043565">
    <property type="term" value="F:sequence-specific DNA binding"/>
    <property type="evidence" value="ECO:0007669"/>
    <property type="project" value="InterPro"/>
</dbReference>
<dbReference type="Gene3D" id="1.10.10.60">
    <property type="entry name" value="Homeodomain-like"/>
    <property type="match status" value="1"/>
</dbReference>